<reference evidence="1 2" key="1">
    <citation type="submission" date="2020-02" db="EMBL/GenBank/DDBJ databases">
        <authorList>
            <person name="Dziuba M."/>
            <person name="Kuznetsov B."/>
            <person name="Mardanov A."/>
            <person name="Ravin N."/>
            <person name="Grouzdev D."/>
        </authorList>
    </citation>
    <scope>NUCLEOTIDE SEQUENCE [LARGE SCALE GENOMIC DNA]</scope>
    <source>
        <strain evidence="1 2">SpK</strain>
    </source>
</reference>
<keyword evidence="2" id="KW-1185">Reference proteome</keyword>
<name>A0A7C9QWB7_9PROT</name>
<dbReference type="AlphaFoldDB" id="A0A7C9QWB7"/>
<sequence length="133" mass="13589">MRASFVRYLLAGLGGQPAPVGPALAVLRVPGENVSAPVVLTDLSPFARTGFKGADTPVWLAAQGVTVPDAPNRSLPQSDGAVVARLSAGEFLVLGRPGAEPGLVERLDGAWGWETGAACVSRCRARTATPGSI</sequence>
<evidence type="ECO:0000313" key="2">
    <source>
        <dbReference type="Proteomes" id="UP000480684"/>
    </source>
</evidence>
<dbReference type="Proteomes" id="UP000480684">
    <property type="component" value="Unassembled WGS sequence"/>
</dbReference>
<dbReference type="EMBL" id="JAAIYP010000047">
    <property type="protein sequence ID" value="NFV82198.1"/>
    <property type="molecule type" value="Genomic_DNA"/>
</dbReference>
<gene>
    <name evidence="1" type="ORF">G4223_18980</name>
</gene>
<dbReference type="RefSeq" id="WP_163683009.1">
    <property type="nucleotide sequence ID" value="NZ_JAAIYP010000047.1"/>
</dbReference>
<protein>
    <submittedName>
        <fullName evidence="1">Uncharacterized protein</fullName>
    </submittedName>
</protein>
<accession>A0A7C9QWB7</accession>
<evidence type="ECO:0000313" key="1">
    <source>
        <dbReference type="EMBL" id="NFV82198.1"/>
    </source>
</evidence>
<organism evidence="1 2">
    <name type="scientific">Magnetospirillum aberrantis SpK</name>
    <dbReference type="NCBI Taxonomy" id="908842"/>
    <lineage>
        <taxon>Bacteria</taxon>
        <taxon>Pseudomonadati</taxon>
        <taxon>Pseudomonadota</taxon>
        <taxon>Alphaproteobacteria</taxon>
        <taxon>Rhodospirillales</taxon>
        <taxon>Rhodospirillaceae</taxon>
        <taxon>Magnetospirillum</taxon>
    </lineage>
</organism>
<comment type="caution">
    <text evidence="1">The sequence shown here is derived from an EMBL/GenBank/DDBJ whole genome shotgun (WGS) entry which is preliminary data.</text>
</comment>
<proteinExistence type="predicted"/>